<proteinExistence type="predicted"/>
<reference evidence="2 3" key="1">
    <citation type="submission" date="2019-01" db="EMBL/GenBank/DDBJ databases">
        <title>Novel species of Cellulomonas.</title>
        <authorList>
            <person name="Liu Q."/>
            <person name="Xin Y.-H."/>
        </authorList>
    </citation>
    <scope>NUCLEOTIDE SEQUENCE [LARGE SCALE GENOMIC DNA]</scope>
    <source>
        <strain evidence="2 3">HLT2-17</strain>
    </source>
</reference>
<organism evidence="2 3">
    <name type="scientific">Pengzhenrongella frigida</name>
    <dbReference type="NCBI Taxonomy" id="1259133"/>
    <lineage>
        <taxon>Bacteria</taxon>
        <taxon>Bacillati</taxon>
        <taxon>Actinomycetota</taxon>
        <taxon>Actinomycetes</taxon>
        <taxon>Micrococcales</taxon>
        <taxon>Pengzhenrongella</taxon>
    </lineage>
</organism>
<dbReference type="EMBL" id="SDWW01000035">
    <property type="protein sequence ID" value="RYV50384.1"/>
    <property type="molecule type" value="Genomic_DNA"/>
</dbReference>
<evidence type="ECO:0000313" key="3">
    <source>
        <dbReference type="Proteomes" id="UP000293764"/>
    </source>
</evidence>
<name>A0A4V1ZH07_9MICO</name>
<dbReference type="OrthoDB" id="3260885at2"/>
<feature type="compositionally biased region" description="Low complexity" evidence="1">
    <location>
        <begin position="38"/>
        <end position="52"/>
    </location>
</feature>
<dbReference type="AlphaFoldDB" id="A0A4V1ZH07"/>
<dbReference type="Proteomes" id="UP000293764">
    <property type="component" value="Unassembled WGS sequence"/>
</dbReference>
<keyword evidence="3" id="KW-1185">Reference proteome</keyword>
<accession>A0A4V1ZH07</accession>
<comment type="caution">
    <text evidence="2">The sequence shown here is derived from an EMBL/GenBank/DDBJ whole genome shotgun (WGS) entry which is preliminary data.</text>
</comment>
<gene>
    <name evidence="2" type="ORF">EUA98_13925</name>
</gene>
<feature type="region of interest" description="Disordered" evidence="1">
    <location>
        <begin position="24"/>
        <end position="53"/>
    </location>
</feature>
<evidence type="ECO:0000313" key="2">
    <source>
        <dbReference type="EMBL" id="RYV50384.1"/>
    </source>
</evidence>
<evidence type="ECO:0000256" key="1">
    <source>
        <dbReference type="SAM" id="MobiDB-lite"/>
    </source>
</evidence>
<protein>
    <submittedName>
        <fullName evidence="2">Uncharacterized protein</fullName>
    </submittedName>
</protein>
<sequence>MPRPTYTTKAAAPRREPIPLVISEPEMPAASAAQPTQDLAEPAAAADGDVAASQVTDAVAPPLAPESAPLDLDAILARRRAAG</sequence>